<protein>
    <submittedName>
        <fullName evidence="3">Uncharacterized protein, MTH1187 family</fullName>
    </submittedName>
</protein>
<name>I3Y856_THIV6</name>
<dbReference type="SUPFAM" id="SSF89957">
    <property type="entry name" value="MTH1187/YkoF-like"/>
    <property type="match status" value="1"/>
</dbReference>
<reference evidence="3 4" key="1">
    <citation type="submission" date="2012-06" db="EMBL/GenBank/DDBJ databases">
        <title>Complete sequence of Thiocystis violascens DSM 198.</title>
        <authorList>
            <consortium name="US DOE Joint Genome Institute"/>
            <person name="Lucas S."/>
            <person name="Han J."/>
            <person name="Lapidus A."/>
            <person name="Cheng J.-F."/>
            <person name="Goodwin L."/>
            <person name="Pitluck S."/>
            <person name="Peters L."/>
            <person name="Ovchinnikova G."/>
            <person name="Teshima H."/>
            <person name="Detter J.C."/>
            <person name="Han C."/>
            <person name="Tapia R."/>
            <person name="Land M."/>
            <person name="Hauser L."/>
            <person name="Kyrpides N."/>
            <person name="Ivanova N."/>
            <person name="Pagani I."/>
            <person name="Vogl K."/>
            <person name="Liu Z."/>
            <person name="Frigaard N.-U."/>
            <person name="Bryant D."/>
            <person name="Woyke T."/>
        </authorList>
    </citation>
    <scope>NUCLEOTIDE SEQUENCE [LARGE SCALE GENOMIC DNA]</scope>
    <source>
        <strain evidence="4">ATCC 17096 / DSM 198 / 6111</strain>
    </source>
</reference>
<dbReference type="InterPro" id="IPR029756">
    <property type="entry name" value="MTH1187/YkoF-like"/>
</dbReference>
<evidence type="ECO:0000313" key="4">
    <source>
        <dbReference type="Proteomes" id="UP000006062"/>
    </source>
</evidence>
<dbReference type="Gene3D" id="3.30.70.930">
    <property type="match status" value="1"/>
</dbReference>
<dbReference type="InterPro" id="IPR002767">
    <property type="entry name" value="Thiamine_BP"/>
</dbReference>
<dbReference type="HOGENOM" id="CLU_137479_1_2_6"/>
<accession>I3Y856</accession>
<dbReference type="eggNOG" id="COG0011">
    <property type="taxonomic scope" value="Bacteria"/>
</dbReference>
<dbReference type="PANTHER" id="PTHR33777:SF1">
    <property type="entry name" value="UPF0045 PROTEIN ECM15"/>
    <property type="match status" value="1"/>
</dbReference>
<comment type="similarity">
    <text evidence="1">Belongs to the UPF0045 family.</text>
</comment>
<dbReference type="NCBIfam" id="TIGR00106">
    <property type="entry name" value="MTH1187 family thiamine-binding protein"/>
    <property type="match status" value="1"/>
</dbReference>
<dbReference type="InterPro" id="IPR051614">
    <property type="entry name" value="UPF0045_domain"/>
</dbReference>
<dbReference type="OrthoDB" id="9793516at2"/>
<organism evidence="3 4">
    <name type="scientific">Thiocystis violascens (strain ATCC 17096 / DSM 198 / 6111)</name>
    <name type="common">Chromatium violascens</name>
    <dbReference type="NCBI Taxonomy" id="765911"/>
    <lineage>
        <taxon>Bacteria</taxon>
        <taxon>Pseudomonadati</taxon>
        <taxon>Pseudomonadota</taxon>
        <taxon>Gammaproteobacteria</taxon>
        <taxon>Chromatiales</taxon>
        <taxon>Chromatiaceae</taxon>
        <taxon>Thiocystis</taxon>
    </lineage>
</organism>
<dbReference type="STRING" id="765911.Thivi_1144"/>
<gene>
    <name evidence="3" type="ordered locus">Thivi_1144</name>
</gene>
<feature type="domain" description="Thiamine-binding protein" evidence="2">
    <location>
        <begin position="6"/>
        <end position="95"/>
    </location>
</feature>
<dbReference type="GO" id="GO:0005829">
    <property type="term" value="C:cytosol"/>
    <property type="evidence" value="ECO:0007669"/>
    <property type="project" value="TreeGrafter"/>
</dbReference>
<evidence type="ECO:0000256" key="1">
    <source>
        <dbReference type="ARBA" id="ARBA00010272"/>
    </source>
</evidence>
<dbReference type="KEGG" id="tvi:Thivi_1144"/>
<dbReference type="Proteomes" id="UP000006062">
    <property type="component" value="Chromosome"/>
</dbReference>
<proteinExistence type="inferred from homology"/>
<sequence length="110" mass="11727">MSVILDLAIFPTDQGISVSAFVAPVIAMIRDSGHAYRLSPMGTAVETATLPEALELIARAQSLLDERGCARVYAIAKFDIRQGPLGRLAGKVDSIRERIGELNGPVECSS</sequence>
<dbReference type="Pfam" id="PF01910">
    <property type="entry name" value="Thiamine_BP"/>
    <property type="match status" value="1"/>
</dbReference>
<dbReference type="PANTHER" id="PTHR33777">
    <property type="entry name" value="UPF0045 PROTEIN ECM15"/>
    <property type="match status" value="1"/>
</dbReference>
<dbReference type="EMBL" id="CP003154">
    <property type="protein sequence ID" value="AFL73174.1"/>
    <property type="molecule type" value="Genomic_DNA"/>
</dbReference>
<evidence type="ECO:0000313" key="3">
    <source>
        <dbReference type="EMBL" id="AFL73174.1"/>
    </source>
</evidence>
<dbReference type="AlphaFoldDB" id="I3Y856"/>
<evidence type="ECO:0000259" key="2">
    <source>
        <dbReference type="Pfam" id="PF01910"/>
    </source>
</evidence>
<keyword evidence="4" id="KW-1185">Reference proteome</keyword>
<dbReference type="RefSeq" id="WP_014777658.1">
    <property type="nucleotide sequence ID" value="NC_018012.1"/>
</dbReference>